<reference evidence="6 7" key="1">
    <citation type="submission" date="2021-03" db="EMBL/GenBank/DDBJ databases">
        <title>Genomic Encyclopedia of Type Strains, Phase IV (KMG-IV): sequencing the most valuable type-strain genomes for metagenomic binning, comparative biology and taxonomic classification.</title>
        <authorList>
            <person name="Goeker M."/>
        </authorList>
    </citation>
    <scope>NUCLEOTIDE SEQUENCE [LARGE SCALE GENOMIC DNA]</scope>
    <source>
        <strain evidence="6 7">DSM 27138</strain>
    </source>
</reference>
<dbReference type="InterPro" id="IPR028909">
    <property type="entry name" value="bL21-like"/>
</dbReference>
<dbReference type="GO" id="GO:0005840">
    <property type="term" value="C:ribosome"/>
    <property type="evidence" value="ECO:0007669"/>
    <property type="project" value="UniProtKB-KW"/>
</dbReference>
<comment type="caution">
    <text evidence="6">The sequence shown here is derived from an EMBL/GenBank/DDBJ whole genome shotgun (WGS) entry which is preliminary data.</text>
</comment>
<dbReference type="InterPro" id="IPR001787">
    <property type="entry name" value="Ribosomal_bL21"/>
</dbReference>
<evidence type="ECO:0000256" key="1">
    <source>
        <dbReference type="ARBA" id="ARBA00008563"/>
    </source>
</evidence>
<dbReference type="NCBIfam" id="TIGR00061">
    <property type="entry name" value="L21"/>
    <property type="match status" value="1"/>
</dbReference>
<keyword evidence="3 4" id="KW-0687">Ribonucleoprotein</keyword>
<comment type="subunit">
    <text evidence="4">Part of the 50S ribosomal subunit. Contacts protein L20.</text>
</comment>
<dbReference type="HAMAP" id="MF_01363">
    <property type="entry name" value="Ribosomal_bL21"/>
    <property type="match status" value="1"/>
</dbReference>
<evidence type="ECO:0000256" key="4">
    <source>
        <dbReference type="HAMAP-Rule" id="MF_01363"/>
    </source>
</evidence>
<dbReference type="RefSeq" id="WP_245302913.1">
    <property type="nucleotide sequence ID" value="NZ_JAGGLG010000039.1"/>
</dbReference>
<name>A0ABS4JYA7_9FIRM</name>
<dbReference type="EMBL" id="JAGGLG010000039">
    <property type="protein sequence ID" value="MBP2019941.1"/>
    <property type="molecule type" value="Genomic_DNA"/>
</dbReference>
<gene>
    <name evidence="4" type="primary">rplU</name>
    <name evidence="6" type="ORF">J2Z79_003388</name>
</gene>
<proteinExistence type="inferred from homology"/>
<dbReference type="InterPro" id="IPR036164">
    <property type="entry name" value="bL21-like_sf"/>
</dbReference>
<dbReference type="Proteomes" id="UP001519289">
    <property type="component" value="Unassembled WGS sequence"/>
</dbReference>
<keyword evidence="4 5" id="KW-0694">RNA-binding</keyword>
<protein>
    <recommendedName>
        <fullName evidence="4">Large ribosomal subunit protein bL21</fullName>
    </recommendedName>
</protein>
<organism evidence="6 7">
    <name type="scientific">Symbiobacterium terraclitae</name>
    <dbReference type="NCBI Taxonomy" id="557451"/>
    <lineage>
        <taxon>Bacteria</taxon>
        <taxon>Bacillati</taxon>
        <taxon>Bacillota</taxon>
        <taxon>Clostridia</taxon>
        <taxon>Eubacteriales</taxon>
        <taxon>Symbiobacteriaceae</taxon>
        <taxon>Symbiobacterium</taxon>
    </lineage>
</organism>
<evidence type="ECO:0000256" key="5">
    <source>
        <dbReference type="RuleBase" id="RU000562"/>
    </source>
</evidence>
<dbReference type="Pfam" id="PF00829">
    <property type="entry name" value="Ribosomal_L21p"/>
    <property type="match status" value="1"/>
</dbReference>
<keyword evidence="4 5" id="KW-0699">rRNA-binding</keyword>
<keyword evidence="2 4" id="KW-0689">Ribosomal protein</keyword>
<evidence type="ECO:0000256" key="3">
    <source>
        <dbReference type="ARBA" id="ARBA00023274"/>
    </source>
</evidence>
<comment type="similarity">
    <text evidence="1 4 5">Belongs to the bacterial ribosomal protein bL21 family.</text>
</comment>
<keyword evidence="7" id="KW-1185">Reference proteome</keyword>
<evidence type="ECO:0000313" key="7">
    <source>
        <dbReference type="Proteomes" id="UP001519289"/>
    </source>
</evidence>
<dbReference type="SUPFAM" id="SSF141091">
    <property type="entry name" value="L21p-like"/>
    <property type="match status" value="1"/>
</dbReference>
<dbReference type="PANTHER" id="PTHR21349">
    <property type="entry name" value="50S RIBOSOMAL PROTEIN L21"/>
    <property type="match status" value="1"/>
</dbReference>
<evidence type="ECO:0000256" key="2">
    <source>
        <dbReference type="ARBA" id="ARBA00022980"/>
    </source>
</evidence>
<sequence>MTYAIVETGGKQYRVQVGDTLRVEKLGAAEGESVVFDKVLAIGKDGQVTVGTPYVDGAKVTAKVAAQGKAPKIIVFKYKAKSNYRRKSGHRQPFTAVTIEAIEG</sequence>
<evidence type="ECO:0000313" key="6">
    <source>
        <dbReference type="EMBL" id="MBP2019941.1"/>
    </source>
</evidence>
<accession>A0ABS4JYA7</accession>
<comment type="function">
    <text evidence="4 5">This protein binds to 23S rRNA in the presence of protein L20.</text>
</comment>
<dbReference type="PANTHER" id="PTHR21349:SF0">
    <property type="entry name" value="LARGE RIBOSOMAL SUBUNIT PROTEIN BL21M"/>
    <property type="match status" value="1"/>
</dbReference>